<dbReference type="GO" id="GO:0033971">
    <property type="term" value="F:hydroxyisourate hydrolase activity"/>
    <property type="evidence" value="ECO:0007669"/>
    <property type="project" value="UniProtKB-EC"/>
</dbReference>
<dbReference type="Pfam" id="PF00576">
    <property type="entry name" value="Transthyretin"/>
    <property type="match status" value="1"/>
</dbReference>
<dbReference type="InterPro" id="IPR000895">
    <property type="entry name" value="Transthyretin/HIU_hydrolase"/>
</dbReference>
<evidence type="ECO:0000313" key="10">
    <source>
        <dbReference type="EMBL" id="AKT42894.1"/>
    </source>
</evidence>
<comment type="function">
    <text evidence="2">Catalyzes the hydrolysis of 5-hydroxyisourate (HIU) to 2-oxo-4-hydroxy-4-carboxy-5-ureidoimidazoline (OHCU).</text>
</comment>
<proteinExistence type="inferred from homology"/>
<dbReference type="STRING" id="52.CMC5_071220"/>
<dbReference type="OrthoDB" id="9792386at2"/>
<keyword evidence="5 8" id="KW-0659">Purine metabolism</keyword>
<keyword evidence="11" id="KW-1185">Reference proteome</keyword>
<dbReference type="PATRIC" id="fig|52.7.peg.7819"/>
<evidence type="ECO:0000256" key="5">
    <source>
        <dbReference type="ARBA" id="ARBA00022631"/>
    </source>
</evidence>
<comment type="similarity">
    <text evidence="3 8">Belongs to the transthyretin family. 5-hydroxyisourate hydrolase subfamily.</text>
</comment>
<evidence type="ECO:0000256" key="6">
    <source>
        <dbReference type="ARBA" id="ARBA00022801"/>
    </source>
</evidence>
<dbReference type="CDD" id="cd05822">
    <property type="entry name" value="TLP_HIUase"/>
    <property type="match status" value="1"/>
</dbReference>
<dbReference type="RefSeq" id="WP_050434450.1">
    <property type="nucleotide sequence ID" value="NZ_CP012159.1"/>
</dbReference>
<dbReference type="SMART" id="SM00095">
    <property type="entry name" value="TR_THY"/>
    <property type="match status" value="1"/>
</dbReference>
<comment type="subunit">
    <text evidence="4 8">Homotetramer.</text>
</comment>
<dbReference type="PROSITE" id="PS00768">
    <property type="entry name" value="TRANSTHYRETIN_1"/>
    <property type="match status" value="1"/>
</dbReference>
<name>A0A0K1EQ00_CHOCO</name>
<dbReference type="PRINTS" id="PR00189">
    <property type="entry name" value="TRNSTHYRETIN"/>
</dbReference>
<evidence type="ECO:0000256" key="2">
    <source>
        <dbReference type="ARBA" id="ARBA00002704"/>
    </source>
</evidence>
<dbReference type="Gene3D" id="2.60.40.180">
    <property type="entry name" value="Transthyretin/hydroxyisourate hydrolase domain"/>
    <property type="match status" value="1"/>
</dbReference>
<dbReference type="NCBIfam" id="TIGR02962">
    <property type="entry name" value="hdxy_isourate"/>
    <property type="match status" value="1"/>
</dbReference>
<evidence type="ECO:0000256" key="8">
    <source>
        <dbReference type="RuleBase" id="RU361270"/>
    </source>
</evidence>
<evidence type="ECO:0000256" key="3">
    <source>
        <dbReference type="ARBA" id="ARBA00009850"/>
    </source>
</evidence>
<dbReference type="EMBL" id="CP012159">
    <property type="protein sequence ID" value="AKT42894.1"/>
    <property type="molecule type" value="Genomic_DNA"/>
</dbReference>
<dbReference type="PANTHER" id="PTHR10395:SF7">
    <property type="entry name" value="5-HYDROXYISOURATE HYDROLASE"/>
    <property type="match status" value="1"/>
</dbReference>
<protein>
    <recommendedName>
        <fullName evidence="8">5-hydroxyisourate hydrolase</fullName>
        <shortName evidence="8">HIU hydrolase</shortName>
        <shortName evidence="8">HIUHase</shortName>
        <ecNumber evidence="8">3.5.2.17</ecNumber>
    </recommendedName>
</protein>
<feature type="binding site" evidence="7">
    <location>
        <position position="48"/>
    </location>
    <ligand>
        <name>substrate</name>
    </ligand>
</feature>
<dbReference type="Proteomes" id="UP000067626">
    <property type="component" value="Chromosome"/>
</dbReference>
<evidence type="ECO:0000259" key="9">
    <source>
        <dbReference type="SMART" id="SM00095"/>
    </source>
</evidence>
<dbReference type="InterPro" id="IPR014306">
    <property type="entry name" value="Hydroxyisourate_hydrolase"/>
</dbReference>
<comment type="catalytic activity">
    <reaction evidence="1 8">
        <text>5-hydroxyisourate + H2O = 5-hydroxy-2-oxo-4-ureido-2,5-dihydro-1H-imidazole-5-carboxylate + H(+)</text>
        <dbReference type="Rhea" id="RHEA:23736"/>
        <dbReference type="ChEBI" id="CHEBI:15377"/>
        <dbReference type="ChEBI" id="CHEBI:15378"/>
        <dbReference type="ChEBI" id="CHEBI:18072"/>
        <dbReference type="ChEBI" id="CHEBI:58639"/>
        <dbReference type="EC" id="3.5.2.17"/>
    </reaction>
</comment>
<reference evidence="10 11" key="1">
    <citation type="submission" date="2015-07" db="EMBL/GenBank/DDBJ databases">
        <title>Genome analysis of myxobacterium Chondromyces crocatus Cm c5 reveals a high potential for natural compound synthesis and the genetic basis for the loss of fruiting body formation.</title>
        <authorList>
            <person name="Zaburannyi N."/>
            <person name="Bunk B."/>
            <person name="Maier J."/>
            <person name="Overmann J."/>
            <person name="Mueller R."/>
        </authorList>
    </citation>
    <scope>NUCLEOTIDE SEQUENCE [LARGE SCALE GENOMIC DNA]</scope>
    <source>
        <strain evidence="10 11">Cm c5</strain>
    </source>
</reference>
<dbReference type="InterPro" id="IPR023416">
    <property type="entry name" value="Transthyretin/HIU_hydrolase_d"/>
</dbReference>
<dbReference type="EC" id="3.5.2.17" evidence="8"/>
<sequence length="116" mass="12503">MSQSPITTHILDTSRGRPAAGVHVTLEHLNDAGEGTLLGRGVTDADGRLRDLLPGGVRPSVGTYRLTFATAAYFAELGVEAFYPSVSVVFQLRAPEEHHHVPLLLNPFGYSTYRGS</sequence>
<evidence type="ECO:0000256" key="1">
    <source>
        <dbReference type="ARBA" id="ARBA00001043"/>
    </source>
</evidence>
<dbReference type="KEGG" id="ccro:CMC5_071220"/>
<evidence type="ECO:0000256" key="4">
    <source>
        <dbReference type="ARBA" id="ARBA00011881"/>
    </source>
</evidence>
<dbReference type="InterPro" id="IPR036817">
    <property type="entry name" value="Transthyretin/HIU_hydrolase_sf"/>
</dbReference>
<keyword evidence="6 8" id="KW-0378">Hydrolase</keyword>
<dbReference type="GO" id="GO:0006144">
    <property type="term" value="P:purine nucleobase metabolic process"/>
    <property type="evidence" value="ECO:0007669"/>
    <property type="project" value="UniProtKB-KW"/>
</dbReference>
<dbReference type="PANTHER" id="PTHR10395">
    <property type="entry name" value="URICASE AND TRANSTHYRETIN-RELATED"/>
    <property type="match status" value="1"/>
</dbReference>
<feature type="binding site" evidence="7">
    <location>
        <position position="113"/>
    </location>
    <ligand>
        <name>substrate</name>
    </ligand>
</feature>
<organism evidence="10 11">
    <name type="scientific">Chondromyces crocatus</name>
    <dbReference type="NCBI Taxonomy" id="52"/>
    <lineage>
        <taxon>Bacteria</taxon>
        <taxon>Pseudomonadati</taxon>
        <taxon>Myxococcota</taxon>
        <taxon>Polyangia</taxon>
        <taxon>Polyangiales</taxon>
        <taxon>Polyangiaceae</taxon>
        <taxon>Chondromyces</taxon>
    </lineage>
</organism>
<dbReference type="InterPro" id="IPR023418">
    <property type="entry name" value="Thyroxine_BS"/>
</dbReference>
<evidence type="ECO:0000256" key="7">
    <source>
        <dbReference type="PIRSR" id="PIRSR600895-51"/>
    </source>
</evidence>
<dbReference type="SUPFAM" id="SSF49472">
    <property type="entry name" value="Transthyretin (synonym: prealbumin)"/>
    <property type="match status" value="1"/>
</dbReference>
<feature type="domain" description="Transthyretin/hydroxyisourate hydrolase" evidence="9">
    <location>
        <begin position="1"/>
        <end position="115"/>
    </location>
</feature>
<dbReference type="AlphaFoldDB" id="A0A0K1EQ00"/>
<accession>A0A0K1EQ00</accession>
<gene>
    <name evidence="10" type="ORF">CMC5_071220</name>
</gene>
<feature type="binding site" evidence="7">
    <location>
        <position position="9"/>
    </location>
    <ligand>
        <name>substrate</name>
    </ligand>
</feature>
<evidence type="ECO:0000313" key="11">
    <source>
        <dbReference type="Proteomes" id="UP000067626"/>
    </source>
</evidence>